<dbReference type="InterPro" id="IPR015943">
    <property type="entry name" value="WD40/YVTN_repeat-like_dom_sf"/>
</dbReference>
<dbReference type="EMBL" id="JBHTEK010000004">
    <property type="protein sequence ID" value="MFC7670815.1"/>
    <property type="molecule type" value="Genomic_DNA"/>
</dbReference>
<evidence type="ECO:0000313" key="2">
    <source>
        <dbReference type="Proteomes" id="UP001596513"/>
    </source>
</evidence>
<accession>A0ABW2UBL4</accession>
<gene>
    <name evidence="1" type="ORF">ACFQT0_28075</name>
</gene>
<organism evidence="1 2">
    <name type="scientific">Hymenobacter humi</name>
    <dbReference type="NCBI Taxonomy" id="1411620"/>
    <lineage>
        <taxon>Bacteria</taxon>
        <taxon>Pseudomonadati</taxon>
        <taxon>Bacteroidota</taxon>
        <taxon>Cytophagia</taxon>
        <taxon>Cytophagales</taxon>
        <taxon>Hymenobacteraceae</taxon>
        <taxon>Hymenobacter</taxon>
    </lineage>
</organism>
<dbReference type="InterPro" id="IPR011048">
    <property type="entry name" value="Haem_d1_sf"/>
</dbReference>
<reference evidence="2" key="1">
    <citation type="journal article" date="2019" name="Int. J. Syst. Evol. Microbiol.">
        <title>The Global Catalogue of Microorganisms (GCM) 10K type strain sequencing project: providing services to taxonomists for standard genome sequencing and annotation.</title>
        <authorList>
            <consortium name="The Broad Institute Genomics Platform"/>
            <consortium name="The Broad Institute Genome Sequencing Center for Infectious Disease"/>
            <person name="Wu L."/>
            <person name="Ma J."/>
        </authorList>
    </citation>
    <scope>NUCLEOTIDE SEQUENCE [LARGE SCALE GENOMIC DNA]</scope>
    <source>
        <strain evidence="2">JCM 19635</strain>
    </source>
</reference>
<protein>
    <submittedName>
        <fullName evidence="1">YncE family protein</fullName>
    </submittedName>
</protein>
<dbReference type="Gene3D" id="2.130.10.10">
    <property type="entry name" value="YVTN repeat-like/Quinoprotein amine dehydrogenase"/>
    <property type="match status" value="1"/>
</dbReference>
<comment type="caution">
    <text evidence="1">The sequence shown here is derived from an EMBL/GenBank/DDBJ whole genome shotgun (WGS) entry which is preliminary data.</text>
</comment>
<sequence>MQLDARTLAVQHRYPLAPGQGPTGLAYDPKTNRLFSGCANEKLIVTDSKTGRQVAVLPIGAGVDGATFDPVTNNIITANGRAGTFTVIHQASPTSYSVVSNVPTQRGARTLTQDPKTHHLFTCTAEFGPAPAPTAENPRPWPSIVPGTLRVLEYGR</sequence>
<keyword evidence="2" id="KW-1185">Reference proteome</keyword>
<dbReference type="RefSeq" id="WP_380206555.1">
    <property type="nucleotide sequence ID" value="NZ_JBHTEK010000004.1"/>
</dbReference>
<evidence type="ECO:0000313" key="1">
    <source>
        <dbReference type="EMBL" id="MFC7670815.1"/>
    </source>
</evidence>
<proteinExistence type="predicted"/>
<name>A0ABW2UBL4_9BACT</name>
<dbReference type="SUPFAM" id="SSF51004">
    <property type="entry name" value="C-terminal (heme d1) domain of cytochrome cd1-nitrite reductase"/>
    <property type="match status" value="1"/>
</dbReference>
<dbReference type="Proteomes" id="UP001596513">
    <property type="component" value="Unassembled WGS sequence"/>
</dbReference>